<comment type="caution">
    <text evidence="2">The sequence shown here is derived from an EMBL/GenBank/DDBJ whole genome shotgun (WGS) entry which is preliminary data.</text>
</comment>
<gene>
    <name evidence="2" type="ORF">BGAL_0369g00090</name>
</gene>
<proteinExistence type="predicted"/>
<accession>A0A4S8QS39</accession>
<feature type="region of interest" description="Disordered" evidence="1">
    <location>
        <begin position="64"/>
        <end position="88"/>
    </location>
</feature>
<organism evidence="2 3">
    <name type="scientific">Botrytis galanthina</name>
    <dbReference type="NCBI Taxonomy" id="278940"/>
    <lineage>
        <taxon>Eukaryota</taxon>
        <taxon>Fungi</taxon>
        <taxon>Dikarya</taxon>
        <taxon>Ascomycota</taxon>
        <taxon>Pezizomycotina</taxon>
        <taxon>Leotiomycetes</taxon>
        <taxon>Helotiales</taxon>
        <taxon>Sclerotiniaceae</taxon>
        <taxon>Botrytis</taxon>
    </lineage>
</organism>
<feature type="compositionally biased region" description="Basic and acidic residues" evidence="1">
    <location>
        <begin position="1"/>
        <end position="15"/>
    </location>
</feature>
<name>A0A4S8QS39_9HELO</name>
<dbReference type="AlphaFoldDB" id="A0A4S8QS39"/>
<evidence type="ECO:0000256" key="1">
    <source>
        <dbReference type="SAM" id="MobiDB-lite"/>
    </source>
</evidence>
<dbReference type="EMBL" id="PQXL01000369">
    <property type="protein sequence ID" value="THV46662.1"/>
    <property type="molecule type" value="Genomic_DNA"/>
</dbReference>
<keyword evidence="3" id="KW-1185">Reference proteome</keyword>
<protein>
    <submittedName>
        <fullName evidence="2">Uncharacterized protein</fullName>
    </submittedName>
</protein>
<reference evidence="2 3" key="1">
    <citation type="submission" date="2017-12" db="EMBL/GenBank/DDBJ databases">
        <title>Comparative genomics of Botrytis spp.</title>
        <authorList>
            <person name="Valero-Jimenez C.A."/>
            <person name="Tapia P."/>
            <person name="Veloso J."/>
            <person name="Silva-Moreno E."/>
            <person name="Staats M."/>
            <person name="Valdes J.H."/>
            <person name="Van Kan J.A.L."/>
        </authorList>
    </citation>
    <scope>NUCLEOTIDE SEQUENCE [LARGE SCALE GENOMIC DNA]</scope>
    <source>
        <strain evidence="2 3">MUCL435</strain>
    </source>
</reference>
<dbReference type="Proteomes" id="UP000308671">
    <property type="component" value="Unassembled WGS sequence"/>
</dbReference>
<evidence type="ECO:0000313" key="2">
    <source>
        <dbReference type="EMBL" id="THV46662.1"/>
    </source>
</evidence>
<evidence type="ECO:0000313" key="3">
    <source>
        <dbReference type="Proteomes" id="UP000308671"/>
    </source>
</evidence>
<sequence length="121" mass="13292">MVDRALDYSSSDRTEPPNPLILSLGKKSHSQAKLPLATAKAKHLAGFNPAPGYPGARLILENDTRPNVQPTMNGPRRGPKSCACRGSRAVPNDKTLCRQIRARQEDTETYSMIHVKIDSIK</sequence>
<feature type="region of interest" description="Disordered" evidence="1">
    <location>
        <begin position="1"/>
        <end position="21"/>
    </location>
</feature>